<dbReference type="Proteomes" id="UP000324800">
    <property type="component" value="Unassembled WGS sequence"/>
</dbReference>
<feature type="domain" description="Dynein heavy chain C-terminal" evidence="2">
    <location>
        <begin position="445"/>
        <end position="479"/>
    </location>
</feature>
<reference evidence="3 4" key="1">
    <citation type="submission" date="2019-03" db="EMBL/GenBank/DDBJ databases">
        <title>Single cell metagenomics reveals metabolic interactions within the superorganism composed of flagellate Streblomastix strix and complex community of Bacteroidetes bacteria on its surface.</title>
        <authorList>
            <person name="Treitli S.C."/>
            <person name="Kolisko M."/>
            <person name="Husnik F."/>
            <person name="Keeling P."/>
            <person name="Hampl V."/>
        </authorList>
    </citation>
    <scope>NUCLEOTIDE SEQUENCE [LARGE SCALE GENOMIC DNA]</scope>
    <source>
        <strain evidence="3">ST1C</strain>
    </source>
</reference>
<proteinExistence type="predicted"/>
<feature type="domain" description="Dynein heavy chain C-terminal" evidence="2">
    <location>
        <begin position="91"/>
        <end position="180"/>
    </location>
</feature>
<evidence type="ECO:0000256" key="1">
    <source>
        <dbReference type="SAM" id="MobiDB-lite"/>
    </source>
</evidence>
<evidence type="ECO:0000259" key="2">
    <source>
        <dbReference type="Pfam" id="PF18199"/>
    </source>
</evidence>
<accession>A0A5J4V307</accession>
<feature type="region of interest" description="Disordered" evidence="1">
    <location>
        <begin position="555"/>
        <end position="621"/>
    </location>
</feature>
<gene>
    <name evidence="3" type="ORF">EZS28_027732</name>
</gene>
<organism evidence="3 4">
    <name type="scientific">Streblomastix strix</name>
    <dbReference type="NCBI Taxonomy" id="222440"/>
    <lineage>
        <taxon>Eukaryota</taxon>
        <taxon>Metamonada</taxon>
        <taxon>Preaxostyla</taxon>
        <taxon>Oxymonadida</taxon>
        <taxon>Streblomastigidae</taxon>
        <taxon>Streblomastix</taxon>
    </lineage>
</organism>
<feature type="compositionally biased region" description="Polar residues" evidence="1">
    <location>
        <begin position="67"/>
        <end position="91"/>
    </location>
</feature>
<feature type="region of interest" description="Disordered" evidence="1">
    <location>
        <begin position="62"/>
        <end position="95"/>
    </location>
</feature>
<comment type="caution">
    <text evidence="3">The sequence shown here is derived from an EMBL/GenBank/DDBJ whole genome shotgun (WGS) entry which is preliminary data.</text>
</comment>
<protein>
    <recommendedName>
        <fullName evidence="2">Dynein heavy chain C-terminal domain-containing protein</fullName>
    </recommendedName>
</protein>
<dbReference type="AlphaFoldDB" id="A0A5J4V307"/>
<name>A0A5J4V307_9EUKA</name>
<evidence type="ECO:0000313" key="4">
    <source>
        <dbReference type="Proteomes" id="UP000324800"/>
    </source>
</evidence>
<feature type="compositionally biased region" description="Polar residues" evidence="1">
    <location>
        <begin position="253"/>
        <end position="265"/>
    </location>
</feature>
<sequence length="888" mass="99877">MMQQALENAKIFLTIAQGALLANDASLKIETMNHIQKETQQQSGEIYNLDNDQQVDNQKRSLGRDMNASSTNLSQYQSNKTLNSQDISQSPKKNKSIIKPQIKALQKFLAEISERMRFFKSWVEDEIPALFPLHYFTSPRRFLALALLQCAQDAKINPSNASWAIEIVTMDKDISNTQKSEEDLDDEERRLFKQLMSNVNIRNALGVSVNVEQTAQHLVSKNKIQRQMIKAQISQRNITQNAGGLQKSDDKPQTQIIKTDNNSSTLNKLNQQNQEIDHFFGKNEQIPKLPNKLTRHISIIGTHIGQKKSDSSLIISKSEQGERIIRGEQDIVLFNNPTSEDNNDIDNALKYIYVQQHNGTGDANKGGDSKAKTSIFQQVTHSVGIFSSHIGPQQKKLKSHDSISSKVGLESDEHEIVKKLEDEKNQSYRSAKSSARVINEEISYEEQQSKQNWNRDGIYITGLFLEGAGWDYEKKQLIPNEFIVGNSENKYNIDEQQQQQQMIMKRGKHQIELPLVRLYVVDKMKLMHGGKEIPNEDKLDDVSELQSLVGQNIPSSTNQTVQQDNPSSLQPNQQTLPRSHLSEQTKPSRGFASSHSQGSENTKQAQQQQQSQHQQQQQQHIQPIQVITKRNVKLSASQAFLLPTQLQTSLRSVAGIMQTLTSSPSLSSPQVLIAQLFSLQKFELDPQLTSGSVGSGDFNAFGTGMNSAQSALIALLMRKLENMNSEPQMNVVLNGLINLPQQLDKQTKIILKKGNNEDKIFNTNFVQACKEIIMNTRTQINNLRHSPTFQPLSSTQIAPLLFTPLSLNTNFFLCPIFSHPINNQSSSYSNVQNQTSNITSSDESSIFLPLSSYSLPSFNDHLLTEVLLPCGSQPSIFWATRGICLVLQ</sequence>
<dbReference type="InterPro" id="IPR041228">
    <property type="entry name" value="Dynein_C"/>
</dbReference>
<feature type="region of interest" description="Disordered" evidence="1">
    <location>
        <begin position="240"/>
        <end position="265"/>
    </location>
</feature>
<feature type="compositionally biased region" description="Low complexity" evidence="1">
    <location>
        <begin position="604"/>
        <end position="621"/>
    </location>
</feature>
<feature type="compositionally biased region" description="Polar residues" evidence="1">
    <location>
        <begin position="555"/>
        <end position="603"/>
    </location>
</feature>
<dbReference type="Pfam" id="PF18199">
    <property type="entry name" value="Dynein_C"/>
    <property type="match status" value="2"/>
</dbReference>
<evidence type="ECO:0000313" key="3">
    <source>
        <dbReference type="EMBL" id="KAA6376742.1"/>
    </source>
</evidence>
<dbReference type="EMBL" id="SNRW01010315">
    <property type="protein sequence ID" value="KAA6376742.1"/>
    <property type="molecule type" value="Genomic_DNA"/>
</dbReference>